<reference evidence="3" key="1">
    <citation type="submission" date="2020-05" db="EMBL/GenBank/DDBJ databases">
        <authorList>
            <person name="Chiriac C."/>
            <person name="Salcher M."/>
            <person name="Ghai R."/>
            <person name="Kavagutti S V."/>
        </authorList>
    </citation>
    <scope>NUCLEOTIDE SEQUENCE</scope>
</reference>
<dbReference type="GO" id="GO:0051082">
    <property type="term" value="F:unfolded protein binding"/>
    <property type="evidence" value="ECO:0007669"/>
    <property type="project" value="TreeGrafter"/>
</dbReference>
<dbReference type="PRINTS" id="PR00297">
    <property type="entry name" value="CHAPERONIN10"/>
</dbReference>
<dbReference type="GO" id="GO:0051087">
    <property type="term" value="F:protein-folding chaperone binding"/>
    <property type="evidence" value="ECO:0007669"/>
    <property type="project" value="TreeGrafter"/>
</dbReference>
<accession>A0A6J7WK74</accession>
<dbReference type="PANTHER" id="PTHR10772">
    <property type="entry name" value="10 KDA HEAT SHOCK PROTEIN"/>
    <property type="match status" value="1"/>
</dbReference>
<evidence type="ECO:0000256" key="2">
    <source>
        <dbReference type="ARBA" id="ARBA00023186"/>
    </source>
</evidence>
<dbReference type="GO" id="GO:0046872">
    <property type="term" value="F:metal ion binding"/>
    <property type="evidence" value="ECO:0007669"/>
    <property type="project" value="TreeGrafter"/>
</dbReference>
<evidence type="ECO:0000256" key="1">
    <source>
        <dbReference type="ARBA" id="ARBA00006975"/>
    </source>
</evidence>
<organism evidence="3">
    <name type="scientific">uncultured Caudovirales phage</name>
    <dbReference type="NCBI Taxonomy" id="2100421"/>
    <lineage>
        <taxon>Viruses</taxon>
        <taxon>Duplodnaviria</taxon>
        <taxon>Heunggongvirae</taxon>
        <taxon>Uroviricota</taxon>
        <taxon>Caudoviricetes</taxon>
        <taxon>Peduoviridae</taxon>
        <taxon>Maltschvirus</taxon>
        <taxon>Maltschvirus maltsch</taxon>
    </lineage>
</organism>
<name>A0A6J7WK74_9CAUD</name>
<dbReference type="SUPFAM" id="SSF50129">
    <property type="entry name" value="GroES-like"/>
    <property type="match status" value="1"/>
</dbReference>
<dbReference type="GO" id="GO:0005524">
    <property type="term" value="F:ATP binding"/>
    <property type="evidence" value="ECO:0007669"/>
    <property type="project" value="InterPro"/>
</dbReference>
<dbReference type="PANTHER" id="PTHR10772:SF63">
    <property type="entry name" value="20 KDA CHAPERONIN, CHLOROPLASTIC"/>
    <property type="match status" value="1"/>
</dbReference>
<sequence length="101" mass="10871">MTNIKPLGSLILIKAEEEKDKTTKSGLVIAATVIDSSLKKGTVVATGPGDYHSNGDLHTIPLNAGDVVIYSPNHATEIEDESGEKLHFINWRQLFGVENNG</sequence>
<dbReference type="Gene3D" id="2.30.33.40">
    <property type="entry name" value="GroES chaperonin"/>
    <property type="match status" value="1"/>
</dbReference>
<dbReference type="CDD" id="cd00320">
    <property type="entry name" value="cpn10"/>
    <property type="match status" value="1"/>
</dbReference>
<evidence type="ECO:0000313" key="3">
    <source>
        <dbReference type="EMBL" id="CAB5218210.1"/>
    </source>
</evidence>
<dbReference type="SMART" id="SM00883">
    <property type="entry name" value="Cpn10"/>
    <property type="match status" value="1"/>
</dbReference>
<gene>
    <name evidence="3" type="ORF">UFOVP204_92</name>
</gene>
<dbReference type="Pfam" id="PF00166">
    <property type="entry name" value="Cpn10"/>
    <property type="match status" value="1"/>
</dbReference>
<comment type="similarity">
    <text evidence="1">Belongs to the GroES chaperonin family.</text>
</comment>
<dbReference type="InterPro" id="IPR011032">
    <property type="entry name" value="GroES-like_sf"/>
</dbReference>
<protein>
    <submittedName>
        <fullName evidence="3">GroS Co-chaperonin GroES (HSP10)</fullName>
    </submittedName>
</protein>
<dbReference type="GO" id="GO:0044183">
    <property type="term" value="F:protein folding chaperone"/>
    <property type="evidence" value="ECO:0007669"/>
    <property type="project" value="InterPro"/>
</dbReference>
<dbReference type="InterPro" id="IPR020818">
    <property type="entry name" value="Chaperonin_GroES"/>
</dbReference>
<proteinExistence type="inferred from homology"/>
<dbReference type="EMBL" id="LR798257">
    <property type="protein sequence ID" value="CAB5218210.1"/>
    <property type="molecule type" value="Genomic_DNA"/>
</dbReference>
<keyword evidence="2" id="KW-0143">Chaperone</keyword>
<dbReference type="InterPro" id="IPR037124">
    <property type="entry name" value="Chaperonin_GroES_sf"/>
</dbReference>